<dbReference type="EMBL" id="SCEB01214544">
    <property type="protein sequence ID" value="RXM34736.1"/>
    <property type="molecule type" value="Genomic_DNA"/>
</dbReference>
<name>A0A444UHS7_ACIRT</name>
<dbReference type="Proteomes" id="UP000289886">
    <property type="component" value="Unassembled WGS sequence"/>
</dbReference>
<sequence>MEGPCRSSGSRQSRRSRSQRDRERRRRRSCLGETRAYSPSSGSEREEAAGPGVGPGGGRLDGGDNRPAAHNNRPRPPRRRKKNSVSCEEDFIDGFAIASFISLEALEVREGEKKKTQTLFFLCVFITKI</sequence>
<feature type="compositionally biased region" description="Basic residues" evidence="2">
    <location>
        <begin position="72"/>
        <end position="83"/>
    </location>
</feature>
<evidence type="ECO:0000313" key="4">
    <source>
        <dbReference type="Proteomes" id="UP000289886"/>
    </source>
</evidence>
<comment type="caution">
    <text evidence="3">The sequence shown here is derived from an EMBL/GenBank/DDBJ whole genome shotgun (WGS) entry which is preliminary data.</text>
</comment>
<dbReference type="InterPro" id="IPR023246">
    <property type="entry name" value="AUTS2"/>
</dbReference>
<dbReference type="PANTHER" id="PTHR14429:SF24">
    <property type="entry name" value="FIBROSIN"/>
    <property type="match status" value="1"/>
</dbReference>
<keyword evidence="4" id="KW-1185">Reference proteome</keyword>
<keyword evidence="1" id="KW-0597">Phosphoprotein</keyword>
<gene>
    <name evidence="3" type="ORF">EOD39_13785</name>
</gene>
<proteinExistence type="predicted"/>
<evidence type="ECO:0000256" key="1">
    <source>
        <dbReference type="ARBA" id="ARBA00022553"/>
    </source>
</evidence>
<feature type="region of interest" description="Disordered" evidence="2">
    <location>
        <begin position="1"/>
        <end position="85"/>
    </location>
</feature>
<feature type="compositionally biased region" description="Basic residues" evidence="2">
    <location>
        <begin position="12"/>
        <end position="29"/>
    </location>
</feature>
<organism evidence="3 4">
    <name type="scientific">Acipenser ruthenus</name>
    <name type="common">Sterlet sturgeon</name>
    <dbReference type="NCBI Taxonomy" id="7906"/>
    <lineage>
        <taxon>Eukaryota</taxon>
        <taxon>Metazoa</taxon>
        <taxon>Chordata</taxon>
        <taxon>Craniata</taxon>
        <taxon>Vertebrata</taxon>
        <taxon>Euteleostomi</taxon>
        <taxon>Actinopterygii</taxon>
        <taxon>Chondrostei</taxon>
        <taxon>Acipenseriformes</taxon>
        <taxon>Acipenseridae</taxon>
        <taxon>Acipenser</taxon>
    </lineage>
</organism>
<reference evidence="3 4" key="1">
    <citation type="submission" date="2019-01" db="EMBL/GenBank/DDBJ databases">
        <title>Draft Genome and Complete Hox-Cluster Characterization of the Sterlet Sturgeon (Acipenser ruthenus).</title>
        <authorList>
            <person name="Wei Q."/>
        </authorList>
    </citation>
    <scope>NUCLEOTIDE SEQUENCE [LARGE SCALE GENOMIC DNA]</scope>
    <source>
        <strain evidence="3">WHYD16114868_AA</strain>
        <tissue evidence="3">Blood</tissue>
    </source>
</reference>
<feature type="compositionally biased region" description="Low complexity" evidence="2">
    <location>
        <begin position="1"/>
        <end position="11"/>
    </location>
</feature>
<evidence type="ECO:0000313" key="3">
    <source>
        <dbReference type="EMBL" id="RXM34736.1"/>
    </source>
</evidence>
<protein>
    <submittedName>
        <fullName evidence="3">Uncharacterized protein</fullName>
    </submittedName>
</protein>
<dbReference type="PANTHER" id="PTHR14429">
    <property type="entry name" value="FIBROSIN FAMILY MEMBER"/>
    <property type="match status" value="1"/>
</dbReference>
<feature type="compositionally biased region" description="Gly residues" evidence="2">
    <location>
        <begin position="51"/>
        <end position="60"/>
    </location>
</feature>
<evidence type="ECO:0000256" key="2">
    <source>
        <dbReference type="SAM" id="MobiDB-lite"/>
    </source>
</evidence>
<dbReference type="AlphaFoldDB" id="A0A444UHS7"/>
<accession>A0A444UHS7</accession>